<sequence length="97" mass="10830">MRDIEWNLPLRVTLPSGLVRTFSGVYEALDFLEHEWPLKHGERYERAVTACRRALCLSASSAVAREAFVAACFEAGMENIQGVIPHANNSQKGDRTP</sequence>
<gene>
    <name evidence="1" type="ORF">QO002_005708</name>
</gene>
<dbReference type="RefSeq" id="WP_307236076.1">
    <property type="nucleotide sequence ID" value="NZ_JAUSVF010000003.1"/>
</dbReference>
<dbReference type="Proteomes" id="UP001230207">
    <property type="component" value="Unassembled WGS sequence"/>
</dbReference>
<keyword evidence="2" id="KW-1185">Reference proteome</keyword>
<evidence type="ECO:0000313" key="2">
    <source>
        <dbReference type="Proteomes" id="UP001230207"/>
    </source>
</evidence>
<name>A0ABU0BZ06_9HYPH</name>
<organism evidence="1 2">
    <name type="scientific">Pararhizobium capsulatum DSM 1112</name>
    <dbReference type="NCBI Taxonomy" id="1121113"/>
    <lineage>
        <taxon>Bacteria</taxon>
        <taxon>Pseudomonadati</taxon>
        <taxon>Pseudomonadota</taxon>
        <taxon>Alphaproteobacteria</taxon>
        <taxon>Hyphomicrobiales</taxon>
        <taxon>Rhizobiaceae</taxon>
        <taxon>Rhizobium/Agrobacterium group</taxon>
        <taxon>Pararhizobium</taxon>
    </lineage>
</organism>
<dbReference type="Pfam" id="PF06169">
    <property type="entry name" value="DUF982"/>
    <property type="match status" value="1"/>
</dbReference>
<evidence type="ECO:0000313" key="1">
    <source>
        <dbReference type="EMBL" id="MDQ0323502.1"/>
    </source>
</evidence>
<keyword evidence="1" id="KW-0240">DNA-directed RNA polymerase</keyword>
<dbReference type="EMBL" id="JAUSVF010000003">
    <property type="protein sequence ID" value="MDQ0323502.1"/>
    <property type="molecule type" value="Genomic_DNA"/>
</dbReference>
<reference evidence="1 2" key="1">
    <citation type="submission" date="2023-07" db="EMBL/GenBank/DDBJ databases">
        <title>Genomic Encyclopedia of Type Strains, Phase IV (KMG-IV): sequencing the most valuable type-strain genomes for metagenomic binning, comparative biology and taxonomic classification.</title>
        <authorList>
            <person name="Goeker M."/>
        </authorList>
    </citation>
    <scope>NUCLEOTIDE SEQUENCE [LARGE SCALE GENOMIC DNA]</scope>
    <source>
        <strain evidence="1 2">DSM 1112</strain>
    </source>
</reference>
<dbReference type="Gene3D" id="6.10.250.730">
    <property type="match status" value="1"/>
</dbReference>
<dbReference type="GO" id="GO:0000428">
    <property type="term" value="C:DNA-directed RNA polymerase complex"/>
    <property type="evidence" value="ECO:0007669"/>
    <property type="project" value="UniProtKB-KW"/>
</dbReference>
<comment type="caution">
    <text evidence="1">The sequence shown here is derived from an EMBL/GenBank/DDBJ whole genome shotgun (WGS) entry which is preliminary data.</text>
</comment>
<protein>
    <submittedName>
        <fullName evidence="1">DNA-directed RNA polymerase subunit K/omega</fullName>
    </submittedName>
</protein>
<keyword evidence="1" id="KW-0804">Transcription</keyword>
<proteinExistence type="predicted"/>
<accession>A0ABU0BZ06</accession>
<dbReference type="InterPro" id="IPR010385">
    <property type="entry name" value="DUF982"/>
</dbReference>